<accession>A0ABQ8VX15</accession>
<dbReference type="EMBL" id="JANVFT010000004">
    <property type="protein sequence ID" value="KAJ4500908.1"/>
    <property type="molecule type" value="Genomic_DNA"/>
</dbReference>
<protein>
    <submittedName>
        <fullName evidence="1">Uncharacterized protein</fullName>
    </submittedName>
</protein>
<dbReference type="Proteomes" id="UP001150217">
    <property type="component" value="Unassembled WGS sequence"/>
</dbReference>
<keyword evidence="2" id="KW-1185">Reference proteome</keyword>
<evidence type="ECO:0000313" key="1">
    <source>
        <dbReference type="EMBL" id="KAJ4500908.1"/>
    </source>
</evidence>
<evidence type="ECO:0000313" key="2">
    <source>
        <dbReference type="Proteomes" id="UP001150217"/>
    </source>
</evidence>
<comment type="caution">
    <text evidence="1">The sequence shown here is derived from an EMBL/GenBank/DDBJ whole genome shotgun (WGS) entry which is preliminary data.</text>
</comment>
<proteinExistence type="predicted"/>
<reference evidence="1" key="1">
    <citation type="submission" date="2022-08" db="EMBL/GenBank/DDBJ databases">
        <title>A Global Phylogenomic Analysis of the Shiitake Genus Lentinula.</title>
        <authorList>
            <consortium name="DOE Joint Genome Institute"/>
            <person name="Sierra-Patev S."/>
            <person name="Min B."/>
            <person name="Naranjo-Ortiz M."/>
            <person name="Looney B."/>
            <person name="Konkel Z."/>
            <person name="Slot J.C."/>
            <person name="Sakamoto Y."/>
            <person name="Steenwyk J.L."/>
            <person name="Rokas A."/>
            <person name="Carro J."/>
            <person name="Camarero S."/>
            <person name="Ferreira P."/>
            <person name="Molpeceres G."/>
            <person name="Ruiz-Duenas F.J."/>
            <person name="Serrano A."/>
            <person name="Henrissat B."/>
            <person name="Drula E."/>
            <person name="Hughes K.W."/>
            <person name="Mata J.L."/>
            <person name="Ishikawa N.K."/>
            <person name="Vargas-Isla R."/>
            <person name="Ushijima S."/>
            <person name="Smith C.A."/>
            <person name="Ahrendt S."/>
            <person name="Andreopoulos W."/>
            <person name="He G."/>
            <person name="Labutti K."/>
            <person name="Lipzen A."/>
            <person name="Ng V."/>
            <person name="Riley R."/>
            <person name="Sandor L."/>
            <person name="Barry K."/>
            <person name="Martinez A.T."/>
            <person name="Xiao Y."/>
            <person name="Gibbons J.G."/>
            <person name="Terashima K."/>
            <person name="Grigoriev I.V."/>
            <person name="Hibbett D.S."/>
        </authorList>
    </citation>
    <scope>NUCLEOTIDE SEQUENCE</scope>
    <source>
        <strain evidence="1">RHP3577 ss4</strain>
    </source>
</reference>
<organism evidence="1 2">
    <name type="scientific">Lentinula lateritia</name>
    <dbReference type="NCBI Taxonomy" id="40482"/>
    <lineage>
        <taxon>Eukaryota</taxon>
        <taxon>Fungi</taxon>
        <taxon>Dikarya</taxon>
        <taxon>Basidiomycota</taxon>
        <taxon>Agaricomycotina</taxon>
        <taxon>Agaricomycetes</taxon>
        <taxon>Agaricomycetidae</taxon>
        <taxon>Agaricales</taxon>
        <taxon>Marasmiineae</taxon>
        <taxon>Omphalotaceae</taxon>
        <taxon>Lentinula</taxon>
    </lineage>
</organism>
<name>A0ABQ8VX15_9AGAR</name>
<sequence>MYSEGFPPPFELMVQNHPRRKRYVTANQNPLSANPCALAYAASWMNQLSTGLPYVLARYHCRTLSYSPVPQLSGHPLTPHDRSVILGIQLQPRRLKWFVTLLDFFYVWRHAVPVWYQLEVKISPAAQCVVWIPLVPVCPLALEPSLIMMSIFVPL</sequence>
<gene>
    <name evidence="1" type="ORF">C8R41DRAFT_899572</name>
</gene>